<comment type="subcellular location">
    <subcellularLocation>
        <location evidence="1">Membrane</location>
        <topology evidence="1">Multi-pass membrane protein</topology>
    </subcellularLocation>
</comment>
<gene>
    <name evidence="7" type="ORF">ABID27_000790</name>
</gene>
<evidence type="ECO:0000256" key="4">
    <source>
        <dbReference type="ARBA" id="ARBA00023136"/>
    </source>
</evidence>
<dbReference type="Pfam" id="PF06271">
    <property type="entry name" value="RDD"/>
    <property type="match status" value="1"/>
</dbReference>
<evidence type="ECO:0000313" key="7">
    <source>
        <dbReference type="EMBL" id="MET3644168.1"/>
    </source>
</evidence>
<keyword evidence="2 5" id="KW-0812">Transmembrane</keyword>
<name>A0ABV2JJS1_9STRE</name>
<evidence type="ECO:0000256" key="2">
    <source>
        <dbReference type="ARBA" id="ARBA00022692"/>
    </source>
</evidence>
<protein>
    <submittedName>
        <fullName evidence="7">RDD family membrane protein YckC</fullName>
    </submittedName>
</protein>
<evidence type="ECO:0000256" key="1">
    <source>
        <dbReference type="ARBA" id="ARBA00004141"/>
    </source>
</evidence>
<evidence type="ECO:0000256" key="5">
    <source>
        <dbReference type="SAM" id="Phobius"/>
    </source>
</evidence>
<evidence type="ECO:0000259" key="6">
    <source>
        <dbReference type="Pfam" id="PF06271"/>
    </source>
</evidence>
<comment type="caution">
    <text evidence="7">The sequence shown here is derived from an EMBL/GenBank/DDBJ whole genome shotgun (WGS) entry which is preliminary data.</text>
</comment>
<keyword evidence="8" id="KW-1185">Reference proteome</keyword>
<accession>A0ABV2JJS1</accession>
<keyword evidence="4 5" id="KW-0472">Membrane</keyword>
<evidence type="ECO:0000256" key="3">
    <source>
        <dbReference type="ARBA" id="ARBA00022989"/>
    </source>
</evidence>
<feature type="domain" description="RDD" evidence="6">
    <location>
        <begin position="7"/>
        <end position="121"/>
    </location>
</feature>
<dbReference type="Proteomes" id="UP001549055">
    <property type="component" value="Unassembled WGS sequence"/>
</dbReference>
<sequence>MKKLLFLQRILASMIDLMIVYLPFEFLTLILFQGKNINGIWLIHILFVLYNTLACVYFNGQTLGKYFAGLKVTPVSNSVAEMGQREVAKLLYFVPHGGIVFMLISVLYYVRKGKFLHDMIGKSEVVVIGKH</sequence>
<reference evidence="7 8" key="1">
    <citation type="submission" date="2024-06" db="EMBL/GenBank/DDBJ databases">
        <title>Genomic Encyclopedia of Type Strains, Phase IV (KMG-IV): sequencing the most valuable type-strain genomes for metagenomic binning, comparative biology and taxonomic classification.</title>
        <authorList>
            <person name="Goeker M."/>
        </authorList>
    </citation>
    <scope>NUCLEOTIDE SEQUENCE [LARGE SCALE GENOMIC DNA]</scope>
    <source>
        <strain evidence="7 8">DSM 15349</strain>
    </source>
</reference>
<feature type="transmembrane region" description="Helical" evidence="5">
    <location>
        <begin position="39"/>
        <end position="60"/>
    </location>
</feature>
<feature type="transmembrane region" description="Helical" evidence="5">
    <location>
        <begin position="6"/>
        <end position="32"/>
    </location>
</feature>
<evidence type="ECO:0000313" key="8">
    <source>
        <dbReference type="Proteomes" id="UP001549055"/>
    </source>
</evidence>
<dbReference type="EMBL" id="JBEPMK010000002">
    <property type="protein sequence ID" value="MET3644168.1"/>
    <property type="molecule type" value="Genomic_DNA"/>
</dbReference>
<dbReference type="InterPro" id="IPR010432">
    <property type="entry name" value="RDD"/>
</dbReference>
<organism evidence="7 8">
    <name type="scientific">Streptococcus gallinaceus</name>
    <dbReference type="NCBI Taxonomy" id="165758"/>
    <lineage>
        <taxon>Bacteria</taxon>
        <taxon>Bacillati</taxon>
        <taxon>Bacillota</taxon>
        <taxon>Bacilli</taxon>
        <taxon>Lactobacillales</taxon>
        <taxon>Streptococcaceae</taxon>
        <taxon>Streptococcus</taxon>
    </lineage>
</organism>
<proteinExistence type="predicted"/>
<keyword evidence="3 5" id="KW-1133">Transmembrane helix</keyword>
<dbReference type="RefSeq" id="WP_354280401.1">
    <property type="nucleotide sequence ID" value="NZ_JBEPMK010000002.1"/>
</dbReference>
<feature type="transmembrane region" description="Helical" evidence="5">
    <location>
        <begin position="90"/>
        <end position="110"/>
    </location>
</feature>